<feature type="transmembrane region" description="Helical" evidence="1">
    <location>
        <begin position="63"/>
        <end position="85"/>
    </location>
</feature>
<dbReference type="EMBL" id="JBFOLK010000009">
    <property type="protein sequence ID" value="KAL2487143.1"/>
    <property type="molecule type" value="Genomic_DNA"/>
</dbReference>
<gene>
    <name evidence="2" type="ORF">Adt_31899</name>
</gene>
<accession>A0ABD1RFE9</accession>
<comment type="caution">
    <text evidence="2">The sequence shown here is derived from an EMBL/GenBank/DDBJ whole genome shotgun (WGS) entry which is preliminary data.</text>
</comment>
<name>A0ABD1RFE9_9LAMI</name>
<keyword evidence="3" id="KW-1185">Reference proteome</keyword>
<reference evidence="3" key="1">
    <citation type="submission" date="2024-07" db="EMBL/GenBank/DDBJ databases">
        <title>Two chromosome-level genome assemblies of Korean endemic species Abeliophyllum distichum and Forsythia ovata (Oleaceae).</title>
        <authorList>
            <person name="Jang H."/>
        </authorList>
    </citation>
    <scope>NUCLEOTIDE SEQUENCE [LARGE SCALE GENOMIC DNA]</scope>
</reference>
<organism evidence="2 3">
    <name type="scientific">Abeliophyllum distichum</name>
    <dbReference type="NCBI Taxonomy" id="126358"/>
    <lineage>
        <taxon>Eukaryota</taxon>
        <taxon>Viridiplantae</taxon>
        <taxon>Streptophyta</taxon>
        <taxon>Embryophyta</taxon>
        <taxon>Tracheophyta</taxon>
        <taxon>Spermatophyta</taxon>
        <taxon>Magnoliopsida</taxon>
        <taxon>eudicotyledons</taxon>
        <taxon>Gunneridae</taxon>
        <taxon>Pentapetalae</taxon>
        <taxon>asterids</taxon>
        <taxon>lamiids</taxon>
        <taxon>Lamiales</taxon>
        <taxon>Oleaceae</taxon>
        <taxon>Forsythieae</taxon>
        <taxon>Abeliophyllum</taxon>
    </lineage>
</organism>
<proteinExistence type="predicted"/>
<dbReference type="Proteomes" id="UP001604336">
    <property type="component" value="Unassembled WGS sequence"/>
</dbReference>
<evidence type="ECO:0000313" key="2">
    <source>
        <dbReference type="EMBL" id="KAL2487143.1"/>
    </source>
</evidence>
<keyword evidence="1" id="KW-0812">Transmembrane</keyword>
<keyword evidence="1" id="KW-1133">Transmembrane helix</keyword>
<dbReference type="AlphaFoldDB" id="A0ABD1RFE9"/>
<evidence type="ECO:0000256" key="1">
    <source>
        <dbReference type="SAM" id="Phobius"/>
    </source>
</evidence>
<evidence type="ECO:0000313" key="3">
    <source>
        <dbReference type="Proteomes" id="UP001604336"/>
    </source>
</evidence>
<sequence>MSVMVLEAENLDIDRGRDAGPMECVTCMFEVAWLMAHCSKIGDAWSVAMLAWVKDGRALMLRFLQFTIGFYAAFLGALLFSFGIIGESRDLLEFCIASSSSFNRR</sequence>
<keyword evidence="1" id="KW-0472">Membrane</keyword>
<protein>
    <submittedName>
        <fullName evidence="2">Uncharacterized protein</fullName>
    </submittedName>
</protein>